<keyword evidence="2" id="KW-1185">Reference proteome</keyword>
<dbReference type="OrthoDB" id="883593at2"/>
<name>A0A7K1LNR9_9FLAO</name>
<reference evidence="1 2" key="1">
    <citation type="submission" date="2019-07" db="EMBL/GenBank/DDBJ databases">
        <title>Gramella aestuarii sp. nov., isolated from a tidal flat, and emended description of Gramella echinicola.</title>
        <authorList>
            <person name="Liu L."/>
        </authorList>
    </citation>
    <scope>NUCLEOTIDE SEQUENCE [LARGE SCALE GENOMIC DNA]</scope>
    <source>
        <strain evidence="1 2">BS12</strain>
    </source>
</reference>
<dbReference type="RefSeq" id="WP_156275600.1">
    <property type="nucleotide sequence ID" value="NZ_BAABGI010000001.1"/>
</dbReference>
<dbReference type="AlphaFoldDB" id="A0A7K1LNR9"/>
<proteinExistence type="predicted"/>
<comment type="caution">
    <text evidence="1">The sequence shown here is derived from an EMBL/GenBank/DDBJ whole genome shotgun (WGS) entry which is preliminary data.</text>
</comment>
<dbReference type="Proteomes" id="UP000460416">
    <property type="component" value="Unassembled WGS sequence"/>
</dbReference>
<protein>
    <recommendedName>
        <fullName evidence="3">Energy transducer TonB</fullName>
    </recommendedName>
</protein>
<dbReference type="EMBL" id="VJVW01000002">
    <property type="protein sequence ID" value="MUP42454.1"/>
    <property type="molecule type" value="Genomic_DNA"/>
</dbReference>
<gene>
    <name evidence="1" type="ORF">FLP08_07705</name>
</gene>
<sequence>MKSRTNLFLLISFLLAASLTAWFYYQKGHNVGDLTADPEIDGEFQVCDEDKIPNYYAIGTHYQGGKKAIKAEILNDLENLEFQEQGNISLRFIVNCHGETGRFRSKSTDLEMKKIPVDEARLDKIKNRVRQLNKWNPAKNDHATYDSYYVLNFKLRDGRIVDIF</sequence>
<accession>A0A7K1LNR9</accession>
<organism evidence="1 2">
    <name type="scientific">Christiangramia aestuarii</name>
    <dbReference type="NCBI Taxonomy" id="1028746"/>
    <lineage>
        <taxon>Bacteria</taxon>
        <taxon>Pseudomonadati</taxon>
        <taxon>Bacteroidota</taxon>
        <taxon>Flavobacteriia</taxon>
        <taxon>Flavobacteriales</taxon>
        <taxon>Flavobacteriaceae</taxon>
        <taxon>Christiangramia</taxon>
    </lineage>
</organism>
<evidence type="ECO:0000313" key="2">
    <source>
        <dbReference type="Proteomes" id="UP000460416"/>
    </source>
</evidence>
<evidence type="ECO:0000313" key="1">
    <source>
        <dbReference type="EMBL" id="MUP42454.1"/>
    </source>
</evidence>
<evidence type="ECO:0008006" key="3">
    <source>
        <dbReference type="Google" id="ProtNLM"/>
    </source>
</evidence>